<evidence type="ECO:0000256" key="1">
    <source>
        <dbReference type="ARBA" id="ARBA00023015"/>
    </source>
</evidence>
<evidence type="ECO:0000259" key="5">
    <source>
        <dbReference type="Pfam" id="PF04542"/>
    </source>
</evidence>
<dbReference type="InterPro" id="IPR007630">
    <property type="entry name" value="RNA_pol_sigma70_r4"/>
</dbReference>
<name>A0A6C2YXL2_9BACT</name>
<dbReference type="GO" id="GO:0016987">
    <property type="term" value="F:sigma factor activity"/>
    <property type="evidence" value="ECO:0007669"/>
    <property type="project" value="UniProtKB-KW"/>
</dbReference>
<dbReference type="InterPro" id="IPR007627">
    <property type="entry name" value="RNA_pol_sigma70_r2"/>
</dbReference>
<dbReference type="Gene3D" id="1.10.10.10">
    <property type="entry name" value="Winged helix-like DNA-binding domain superfamily/Winged helix DNA-binding domain"/>
    <property type="match status" value="1"/>
</dbReference>
<dbReference type="Pfam" id="PF04542">
    <property type="entry name" value="Sigma70_r2"/>
    <property type="match status" value="1"/>
</dbReference>
<dbReference type="InterPro" id="IPR013325">
    <property type="entry name" value="RNA_pol_sigma_r2"/>
</dbReference>
<protein>
    <submittedName>
        <fullName evidence="7">Rna polymerase sigma70 factor:: Sigma70_r2: Sigma70_r4</fullName>
    </submittedName>
</protein>
<dbReference type="SUPFAM" id="SSF88659">
    <property type="entry name" value="Sigma3 and sigma4 domains of RNA polymerase sigma factors"/>
    <property type="match status" value="1"/>
</dbReference>
<evidence type="ECO:0000256" key="2">
    <source>
        <dbReference type="ARBA" id="ARBA00023082"/>
    </source>
</evidence>
<evidence type="ECO:0000256" key="3">
    <source>
        <dbReference type="ARBA" id="ARBA00023125"/>
    </source>
</evidence>
<dbReference type="NCBIfam" id="TIGR02937">
    <property type="entry name" value="sigma70-ECF"/>
    <property type="match status" value="1"/>
</dbReference>
<dbReference type="InterPro" id="IPR036388">
    <property type="entry name" value="WH-like_DNA-bd_sf"/>
</dbReference>
<dbReference type="Proteomes" id="UP000464378">
    <property type="component" value="Chromosome"/>
</dbReference>
<dbReference type="GO" id="GO:0003677">
    <property type="term" value="F:DNA binding"/>
    <property type="evidence" value="ECO:0007669"/>
    <property type="project" value="UniProtKB-KW"/>
</dbReference>
<keyword evidence="1" id="KW-0805">Transcription regulation</keyword>
<keyword evidence="2" id="KW-0731">Sigma factor</keyword>
<evidence type="ECO:0000313" key="8">
    <source>
        <dbReference type="Proteomes" id="UP000464378"/>
    </source>
</evidence>
<dbReference type="InterPro" id="IPR014284">
    <property type="entry name" value="RNA_pol_sigma-70_dom"/>
</dbReference>
<gene>
    <name evidence="7" type="ORF">GMBLW1_35840</name>
</gene>
<dbReference type="KEGG" id="tim:GMBLW1_35840"/>
<dbReference type="EMBL" id="LR586016">
    <property type="protein sequence ID" value="VIP05609.1"/>
    <property type="molecule type" value="Genomic_DNA"/>
</dbReference>
<feature type="domain" description="RNA polymerase sigma-70 region 2" evidence="5">
    <location>
        <begin position="28"/>
        <end position="86"/>
    </location>
</feature>
<keyword evidence="3" id="KW-0238">DNA-binding</keyword>
<evidence type="ECO:0000256" key="4">
    <source>
        <dbReference type="ARBA" id="ARBA00023163"/>
    </source>
</evidence>
<feature type="domain" description="RNA polymerase sigma-70 region 4" evidence="6">
    <location>
        <begin position="122"/>
        <end position="172"/>
    </location>
</feature>
<evidence type="ECO:0000313" key="7">
    <source>
        <dbReference type="EMBL" id="VIP05609.1"/>
    </source>
</evidence>
<dbReference type="SUPFAM" id="SSF88946">
    <property type="entry name" value="Sigma2 domain of RNA polymerase sigma factors"/>
    <property type="match status" value="1"/>
</dbReference>
<dbReference type="GO" id="GO:0006352">
    <property type="term" value="P:DNA-templated transcription initiation"/>
    <property type="evidence" value="ECO:0007669"/>
    <property type="project" value="InterPro"/>
</dbReference>
<dbReference type="EMBL" id="LR593887">
    <property type="protein sequence ID" value="VTS08574.1"/>
    <property type="molecule type" value="Genomic_DNA"/>
</dbReference>
<dbReference type="Gene3D" id="1.10.1740.10">
    <property type="match status" value="1"/>
</dbReference>
<proteinExistence type="predicted"/>
<dbReference type="InParanoid" id="A0A6C2YXL2"/>
<sequence length="206" mass="23146">MPPQPARSRAAADELFRLNQGLAIQAAILLRDCQSLIPFDDLKQIALMTLWQVCLKWDPRSNTPFSTFAFTTIKNRLINAIRTTHRLPLAEREDDCPLASVHDRPALPERDPDSMGTIREWLAQLDQPIDRQVIIMSYGLDGCGYSLDQIAAGLGIKRRQVAIYLRRAMDKLAVIAGVKDAVVKDKPSPRRRHVVSQTGDLFADCE</sequence>
<accession>A0A6C2YXL2</accession>
<dbReference type="InterPro" id="IPR013324">
    <property type="entry name" value="RNA_pol_sigma_r3/r4-like"/>
</dbReference>
<reference evidence="7" key="1">
    <citation type="submission" date="2019-04" db="EMBL/GenBank/DDBJ databases">
        <authorList>
            <consortium name="Science for Life Laboratories"/>
        </authorList>
    </citation>
    <scope>NUCLEOTIDE SEQUENCE</scope>
    <source>
        <strain evidence="7">MBLW1</strain>
    </source>
</reference>
<dbReference type="Pfam" id="PF04545">
    <property type="entry name" value="Sigma70_r4"/>
    <property type="match status" value="1"/>
</dbReference>
<dbReference type="RefSeq" id="WP_162660717.1">
    <property type="nucleotide sequence ID" value="NZ_LR593887.1"/>
</dbReference>
<keyword evidence="4" id="KW-0804">Transcription</keyword>
<dbReference type="AlphaFoldDB" id="A0A6C2YXL2"/>
<evidence type="ECO:0000259" key="6">
    <source>
        <dbReference type="Pfam" id="PF04545"/>
    </source>
</evidence>
<keyword evidence="8" id="KW-1185">Reference proteome</keyword>
<organism evidence="7">
    <name type="scientific">Tuwongella immobilis</name>
    <dbReference type="NCBI Taxonomy" id="692036"/>
    <lineage>
        <taxon>Bacteria</taxon>
        <taxon>Pseudomonadati</taxon>
        <taxon>Planctomycetota</taxon>
        <taxon>Planctomycetia</taxon>
        <taxon>Gemmatales</taxon>
        <taxon>Gemmataceae</taxon>
        <taxon>Tuwongella</taxon>
    </lineage>
</organism>